<dbReference type="SUPFAM" id="SSF53955">
    <property type="entry name" value="Lysozyme-like"/>
    <property type="match status" value="1"/>
</dbReference>
<dbReference type="Pfam" id="PF13702">
    <property type="entry name" value="Lysozyme_like"/>
    <property type="match status" value="1"/>
</dbReference>
<dbReference type="PANTHER" id="PTHR21666:SF289">
    <property type="entry name" value="L-ALA--D-GLU ENDOPEPTIDASE"/>
    <property type="match status" value="1"/>
</dbReference>
<dbReference type="InterPro" id="IPR047194">
    <property type="entry name" value="CwlT-like_lysozyme"/>
</dbReference>
<proteinExistence type="predicted"/>
<evidence type="ECO:0000313" key="7">
    <source>
        <dbReference type="Proteomes" id="UP001183682"/>
    </source>
</evidence>
<dbReference type="GO" id="GO:0009986">
    <property type="term" value="C:cell surface"/>
    <property type="evidence" value="ECO:0007669"/>
    <property type="project" value="UniProtKB-SubCell"/>
</dbReference>
<protein>
    <submittedName>
        <fullName evidence="6">Lysozyme family protein</fullName>
    </submittedName>
</protein>
<evidence type="ECO:0000256" key="1">
    <source>
        <dbReference type="ARBA" id="ARBA00004241"/>
    </source>
</evidence>
<evidence type="ECO:0000259" key="5">
    <source>
        <dbReference type="Pfam" id="PF13702"/>
    </source>
</evidence>
<keyword evidence="2 3" id="KW-0732">Signal</keyword>
<dbReference type="AlphaFoldDB" id="A0AAE4L1X5"/>
<sequence>MRGLKFKLLVVVIVSAFTFSALAMFIEETQNMLAGILGIEQTSQTIEVSGNKALSSEVLALKSTVEKEAQAAGISSEVPFLLAIMMVESGGIGSDPMQSSESGGLPPNSISSAEWSIRQGVKHYKTTLELAKRYGLENDKKAIVQAYNFGSNYVAWLGNSKKKHSVDEAETYSRTVVAPSQRANGYPSAGQKYSYVNEVSKADGRTYLYSHSGNFFYAELVYQYIDNTESNQSSGAKYILPVDNPVVSSGFGWRSDPFGGGAAFHRGLDFANPYGSNIKAIADGKVITAGPHYSWGNHVVIQHANGQVSLYAHQSRLFVSVGQTVKQGQPIGQIGSTGDSTGPHLHLEIAKSSDLSQANLIDPATVLGLK</sequence>
<dbReference type="Gene3D" id="2.70.70.10">
    <property type="entry name" value="Glucose Permease (Domain IIA)"/>
    <property type="match status" value="1"/>
</dbReference>
<dbReference type="Pfam" id="PF01551">
    <property type="entry name" value="Peptidase_M23"/>
    <property type="match status" value="1"/>
</dbReference>
<dbReference type="PANTHER" id="PTHR21666">
    <property type="entry name" value="PEPTIDASE-RELATED"/>
    <property type="match status" value="1"/>
</dbReference>
<dbReference type="GO" id="GO:0004222">
    <property type="term" value="F:metalloendopeptidase activity"/>
    <property type="evidence" value="ECO:0007669"/>
    <property type="project" value="TreeGrafter"/>
</dbReference>
<dbReference type="CDD" id="cd12797">
    <property type="entry name" value="M23_peptidase"/>
    <property type="match status" value="1"/>
</dbReference>
<dbReference type="SUPFAM" id="SSF51261">
    <property type="entry name" value="Duplicated hybrid motif"/>
    <property type="match status" value="1"/>
</dbReference>
<dbReference type="Gene3D" id="1.10.530.10">
    <property type="match status" value="1"/>
</dbReference>
<evidence type="ECO:0000256" key="2">
    <source>
        <dbReference type="ARBA" id="ARBA00022729"/>
    </source>
</evidence>
<feature type="signal peptide" evidence="3">
    <location>
        <begin position="1"/>
        <end position="23"/>
    </location>
</feature>
<feature type="domain" description="M23ase beta-sheet core" evidence="4">
    <location>
        <begin position="264"/>
        <end position="353"/>
    </location>
</feature>
<dbReference type="InterPro" id="IPR011055">
    <property type="entry name" value="Dup_hybrid_motif"/>
</dbReference>
<reference evidence="6" key="1">
    <citation type="submission" date="2023-03" db="EMBL/GenBank/DDBJ databases">
        <authorList>
            <person name="Shen W."/>
            <person name="Cai J."/>
        </authorList>
    </citation>
    <scope>NUCLEOTIDE SEQUENCE</scope>
    <source>
        <strain evidence="6">K69-2</strain>
    </source>
</reference>
<organism evidence="6 7">
    <name type="scientific">Enterococcus gallinarum</name>
    <dbReference type="NCBI Taxonomy" id="1353"/>
    <lineage>
        <taxon>Bacteria</taxon>
        <taxon>Bacillati</taxon>
        <taxon>Bacillota</taxon>
        <taxon>Bacilli</taxon>
        <taxon>Lactobacillales</taxon>
        <taxon>Enterococcaceae</taxon>
        <taxon>Enterococcus</taxon>
    </lineage>
</organism>
<dbReference type="Proteomes" id="UP001183682">
    <property type="component" value="Unassembled WGS sequence"/>
</dbReference>
<dbReference type="EMBL" id="JARPZN010000015">
    <property type="protein sequence ID" value="MDT2691535.1"/>
    <property type="molecule type" value="Genomic_DNA"/>
</dbReference>
<evidence type="ECO:0000259" key="4">
    <source>
        <dbReference type="Pfam" id="PF01551"/>
    </source>
</evidence>
<evidence type="ECO:0000256" key="3">
    <source>
        <dbReference type="SAM" id="SignalP"/>
    </source>
</evidence>
<dbReference type="InterPro" id="IPR016047">
    <property type="entry name" value="M23ase_b-sheet_dom"/>
</dbReference>
<comment type="subcellular location">
    <subcellularLocation>
        <location evidence="1">Cell surface</location>
    </subcellularLocation>
</comment>
<dbReference type="CDD" id="cd16891">
    <property type="entry name" value="CwlT-like"/>
    <property type="match status" value="1"/>
</dbReference>
<gene>
    <name evidence="6" type="ORF">P7E30_15260</name>
</gene>
<comment type="caution">
    <text evidence="6">The sequence shown here is derived from an EMBL/GenBank/DDBJ whole genome shotgun (WGS) entry which is preliminary data.</text>
</comment>
<dbReference type="RefSeq" id="WP_311810075.1">
    <property type="nucleotide sequence ID" value="NZ_JARPZN010000015.1"/>
</dbReference>
<dbReference type="InterPro" id="IPR050570">
    <property type="entry name" value="Cell_wall_metabolism_enzyme"/>
</dbReference>
<feature type="chain" id="PRO_5041921158" evidence="3">
    <location>
        <begin position="24"/>
        <end position="370"/>
    </location>
</feature>
<accession>A0AAE4L1X5</accession>
<name>A0AAE4L1X5_ENTGA</name>
<feature type="domain" description="CwlT-like lysozyme" evidence="5">
    <location>
        <begin position="56"/>
        <end position="224"/>
    </location>
</feature>
<dbReference type="InterPro" id="IPR023346">
    <property type="entry name" value="Lysozyme-like_dom_sf"/>
</dbReference>
<evidence type="ECO:0000313" key="6">
    <source>
        <dbReference type="EMBL" id="MDT2691535.1"/>
    </source>
</evidence>